<dbReference type="InterPro" id="IPR000073">
    <property type="entry name" value="AB_hydrolase_1"/>
</dbReference>
<dbReference type="Pfam" id="PF00561">
    <property type="entry name" value="Abhydrolase_1"/>
    <property type="match status" value="1"/>
</dbReference>
<dbReference type="GO" id="GO:0016787">
    <property type="term" value="F:hydrolase activity"/>
    <property type="evidence" value="ECO:0007669"/>
    <property type="project" value="UniProtKB-KW"/>
</dbReference>
<evidence type="ECO:0000259" key="1">
    <source>
        <dbReference type="Pfam" id="PF00561"/>
    </source>
</evidence>
<evidence type="ECO:0000313" key="2">
    <source>
        <dbReference type="EMBL" id="MCX2974993.1"/>
    </source>
</evidence>
<gene>
    <name evidence="2" type="ORF">EYC87_15490</name>
</gene>
<dbReference type="Gene3D" id="3.40.50.1820">
    <property type="entry name" value="alpha/beta hydrolase"/>
    <property type="match status" value="1"/>
</dbReference>
<accession>A0ABT3SYC3</accession>
<reference evidence="2" key="1">
    <citation type="submission" date="2019-02" db="EMBL/GenBank/DDBJ databases">
        <authorList>
            <person name="Li S.-H."/>
        </authorList>
    </citation>
    <scope>NUCLEOTIDE SEQUENCE</scope>
    <source>
        <strain evidence="2">IMCC8485</strain>
    </source>
</reference>
<dbReference type="PANTHER" id="PTHR43433:SF5">
    <property type="entry name" value="AB HYDROLASE-1 DOMAIN-CONTAINING PROTEIN"/>
    <property type="match status" value="1"/>
</dbReference>
<dbReference type="EMBL" id="SHNP01000005">
    <property type="protein sequence ID" value="MCX2974993.1"/>
    <property type="molecule type" value="Genomic_DNA"/>
</dbReference>
<name>A0ABT3SYC3_9GAMM</name>
<dbReference type="SUPFAM" id="SSF53474">
    <property type="entry name" value="alpha/beta-Hydrolases"/>
    <property type="match status" value="1"/>
</dbReference>
<comment type="caution">
    <text evidence="2">The sequence shown here is derived from an EMBL/GenBank/DDBJ whole genome shotgun (WGS) entry which is preliminary data.</text>
</comment>
<keyword evidence="3" id="KW-1185">Reference proteome</keyword>
<dbReference type="PANTHER" id="PTHR43433">
    <property type="entry name" value="HYDROLASE, ALPHA/BETA FOLD FAMILY PROTEIN"/>
    <property type="match status" value="1"/>
</dbReference>
<proteinExistence type="predicted"/>
<dbReference type="InterPro" id="IPR029058">
    <property type="entry name" value="AB_hydrolase_fold"/>
</dbReference>
<protein>
    <submittedName>
        <fullName evidence="2">Alpha/beta hydrolase</fullName>
    </submittedName>
</protein>
<organism evidence="2 3">
    <name type="scientific">Candidatus Seongchinamella marina</name>
    <dbReference type="NCBI Taxonomy" id="2518990"/>
    <lineage>
        <taxon>Bacteria</taxon>
        <taxon>Pseudomonadati</taxon>
        <taxon>Pseudomonadota</taxon>
        <taxon>Gammaproteobacteria</taxon>
        <taxon>Cellvibrionales</taxon>
        <taxon>Halieaceae</taxon>
        <taxon>Seongchinamella</taxon>
    </lineage>
</organism>
<sequence length="294" mass="31888">MSESYIQANGVRLAYEEFGSASDPAILLIMGLGTQMISWPLSLCNGLASAGFRVIRFDNRDIGLSEKMENAHIPRAPSMLLRTTLGLPLRVSYTLDDMAEDLIGLLDALHLNRAHLVGASMGGMIGQIATSRNPNRILSFTSIMSSSGNPKLPGAARKVVRTMVKRSLGIEKPNLKNTMAFQRMIGSPGFPESDEELRKKVLDSVARSLHPEGYSRHLAAIMASGSRVKLLKTITAPTLVIHGREDALVPLECGIDTARHIPDARLKIIDGMGHNLPEALMPRLLELIAAHVAT</sequence>
<evidence type="ECO:0000313" key="3">
    <source>
        <dbReference type="Proteomes" id="UP001143307"/>
    </source>
</evidence>
<dbReference type="Proteomes" id="UP001143307">
    <property type="component" value="Unassembled WGS sequence"/>
</dbReference>
<keyword evidence="2" id="KW-0378">Hydrolase</keyword>
<feature type="domain" description="AB hydrolase-1" evidence="1">
    <location>
        <begin position="24"/>
        <end position="276"/>
    </location>
</feature>
<dbReference type="InterPro" id="IPR050471">
    <property type="entry name" value="AB_hydrolase"/>
</dbReference>
<dbReference type="RefSeq" id="WP_279253661.1">
    <property type="nucleotide sequence ID" value="NZ_SHNP01000005.1"/>
</dbReference>